<sequence>MNNAIIFQRAAQKANWQLPGLTYSSGVNNDAMRNCIRVVRQDGKRFEALSVPKEILGGTYYLISNDLLYELLPIPIKITHEK</sequence>
<gene>
    <name evidence="1" type="ORF">I5L79_13750</name>
</gene>
<reference evidence="1 2" key="1">
    <citation type="submission" date="2020-11" db="EMBL/GenBank/DDBJ databases">
        <title>Hymenobacter sp.</title>
        <authorList>
            <person name="Kim M.K."/>
        </authorList>
    </citation>
    <scope>NUCLEOTIDE SEQUENCE [LARGE SCALE GENOMIC DNA]</scope>
    <source>
        <strain evidence="1 2">BT594</strain>
    </source>
</reference>
<accession>A0ABS0L3C5</accession>
<organism evidence="1 2">
    <name type="scientific">Hymenobacter guriensis</name>
    <dbReference type="NCBI Taxonomy" id="2793065"/>
    <lineage>
        <taxon>Bacteria</taxon>
        <taxon>Pseudomonadati</taxon>
        <taxon>Bacteroidota</taxon>
        <taxon>Cytophagia</taxon>
        <taxon>Cytophagales</taxon>
        <taxon>Hymenobacteraceae</taxon>
        <taxon>Hymenobacter</taxon>
    </lineage>
</organism>
<evidence type="ECO:0000313" key="1">
    <source>
        <dbReference type="EMBL" id="MBG8554617.1"/>
    </source>
</evidence>
<dbReference type="EMBL" id="JADWYK010000008">
    <property type="protein sequence ID" value="MBG8554617.1"/>
    <property type="molecule type" value="Genomic_DNA"/>
</dbReference>
<keyword evidence="2" id="KW-1185">Reference proteome</keyword>
<dbReference type="RefSeq" id="WP_196955643.1">
    <property type="nucleotide sequence ID" value="NZ_JADWYK010000008.1"/>
</dbReference>
<dbReference type="Proteomes" id="UP000601099">
    <property type="component" value="Unassembled WGS sequence"/>
</dbReference>
<evidence type="ECO:0000313" key="2">
    <source>
        <dbReference type="Proteomes" id="UP000601099"/>
    </source>
</evidence>
<name>A0ABS0L3C5_9BACT</name>
<protein>
    <submittedName>
        <fullName evidence="1">Uncharacterized protein</fullName>
    </submittedName>
</protein>
<proteinExistence type="predicted"/>
<comment type="caution">
    <text evidence="1">The sequence shown here is derived from an EMBL/GenBank/DDBJ whole genome shotgun (WGS) entry which is preliminary data.</text>
</comment>